<reference evidence="2 3" key="1">
    <citation type="submission" date="2021-01" db="EMBL/GenBank/DDBJ databases">
        <title>WGS of actinomycetes isolated from Thailand.</title>
        <authorList>
            <person name="Thawai C."/>
        </authorList>
    </citation>
    <scope>NUCLEOTIDE SEQUENCE [LARGE SCALE GENOMIC DNA]</scope>
    <source>
        <strain evidence="2 3">CA1R205</strain>
    </source>
</reference>
<comment type="caution">
    <text evidence="2">The sequence shown here is derived from an EMBL/GenBank/DDBJ whole genome shotgun (WGS) entry which is preliminary data.</text>
</comment>
<organism evidence="2 3">
    <name type="scientific">Streptomyces coffeae</name>
    <dbReference type="NCBI Taxonomy" id="621382"/>
    <lineage>
        <taxon>Bacteria</taxon>
        <taxon>Bacillati</taxon>
        <taxon>Actinomycetota</taxon>
        <taxon>Actinomycetes</taxon>
        <taxon>Kitasatosporales</taxon>
        <taxon>Streptomycetaceae</taxon>
        <taxon>Streptomyces</taxon>
    </lineage>
</organism>
<dbReference type="RefSeq" id="WP_201871776.1">
    <property type="nucleotide sequence ID" value="NZ_JAERRF010000003.1"/>
</dbReference>
<proteinExistence type="predicted"/>
<evidence type="ECO:0000256" key="1">
    <source>
        <dbReference type="SAM" id="MobiDB-lite"/>
    </source>
</evidence>
<dbReference type="Proteomes" id="UP000634229">
    <property type="component" value="Unassembled WGS sequence"/>
</dbReference>
<evidence type="ECO:0000313" key="2">
    <source>
        <dbReference type="EMBL" id="MBL1096004.1"/>
    </source>
</evidence>
<evidence type="ECO:0000313" key="3">
    <source>
        <dbReference type="Proteomes" id="UP000634229"/>
    </source>
</evidence>
<feature type="compositionally biased region" description="Basic and acidic residues" evidence="1">
    <location>
        <begin position="77"/>
        <end position="87"/>
    </location>
</feature>
<name>A0ABS1N7F4_9ACTN</name>
<feature type="region of interest" description="Disordered" evidence="1">
    <location>
        <begin position="73"/>
        <end position="99"/>
    </location>
</feature>
<dbReference type="EMBL" id="JAERRF010000003">
    <property type="protein sequence ID" value="MBL1096004.1"/>
    <property type="molecule type" value="Genomic_DNA"/>
</dbReference>
<keyword evidence="3" id="KW-1185">Reference proteome</keyword>
<gene>
    <name evidence="2" type="ORF">JK363_04810</name>
</gene>
<sequence>MMPPICAVCRSRPERDSTRWGGFDVVYFRPTVEYPDDWAGHPENAEWFCPTHLPLTEGLTDLTANEALKRIMARASSRSDEQTHDVQTHGAQPHGDQPR</sequence>
<accession>A0ABS1N7F4</accession>
<protein>
    <submittedName>
        <fullName evidence="2">Uncharacterized protein</fullName>
    </submittedName>
</protein>